<evidence type="ECO:0008006" key="14">
    <source>
        <dbReference type="Google" id="ProtNLM"/>
    </source>
</evidence>
<dbReference type="PROSITE" id="PS00086">
    <property type="entry name" value="CYTOCHROME_P450"/>
    <property type="match status" value="1"/>
</dbReference>
<evidence type="ECO:0000256" key="8">
    <source>
        <dbReference type="ARBA" id="ARBA00023033"/>
    </source>
</evidence>
<evidence type="ECO:0000256" key="7">
    <source>
        <dbReference type="ARBA" id="ARBA00023004"/>
    </source>
</evidence>
<evidence type="ECO:0000256" key="3">
    <source>
        <dbReference type="ARBA" id="ARBA00010617"/>
    </source>
</evidence>
<dbReference type="InterPro" id="IPR050364">
    <property type="entry name" value="Cytochrome_P450_fung"/>
</dbReference>
<evidence type="ECO:0000256" key="4">
    <source>
        <dbReference type="ARBA" id="ARBA00022617"/>
    </source>
</evidence>
<dbReference type="EMBL" id="JAACJM010000075">
    <property type="protein sequence ID" value="KAF5350311.1"/>
    <property type="molecule type" value="Genomic_DNA"/>
</dbReference>
<dbReference type="InterPro" id="IPR036396">
    <property type="entry name" value="Cyt_P450_sf"/>
</dbReference>
<dbReference type="GO" id="GO:0020037">
    <property type="term" value="F:heme binding"/>
    <property type="evidence" value="ECO:0007669"/>
    <property type="project" value="InterPro"/>
</dbReference>
<evidence type="ECO:0000256" key="9">
    <source>
        <dbReference type="PIRSR" id="PIRSR602401-1"/>
    </source>
</evidence>
<dbReference type="CDD" id="cd11065">
    <property type="entry name" value="CYP64-like"/>
    <property type="match status" value="1"/>
</dbReference>
<comment type="pathway">
    <text evidence="2">Secondary metabolite biosynthesis.</text>
</comment>
<comment type="similarity">
    <text evidence="3 10">Belongs to the cytochrome P450 family.</text>
</comment>
<comment type="cofactor">
    <cofactor evidence="1 9">
        <name>heme</name>
        <dbReference type="ChEBI" id="CHEBI:30413"/>
    </cofactor>
</comment>
<evidence type="ECO:0000256" key="6">
    <source>
        <dbReference type="ARBA" id="ARBA00023002"/>
    </source>
</evidence>
<dbReference type="PANTHER" id="PTHR46300">
    <property type="entry name" value="P450, PUTATIVE (EUROFUNG)-RELATED-RELATED"/>
    <property type="match status" value="1"/>
</dbReference>
<reference evidence="12 13" key="1">
    <citation type="journal article" date="2020" name="ISME J.">
        <title>Uncovering the hidden diversity of litter-decomposition mechanisms in mushroom-forming fungi.</title>
        <authorList>
            <person name="Floudas D."/>
            <person name="Bentzer J."/>
            <person name="Ahren D."/>
            <person name="Johansson T."/>
            <person name="Persson P."/>
            <person name="Tunlid A."/>
        </authorList>
    </citation>
    <scope>NUCLEOTIDE SEQUENCE [LARGE SCALE GENOMIC DNA]</scope>
    <source>
        <strain evidence="12 13">CBS 291.85</strain>
    </source>
</reference>
<keyword evidence="5 9" id="KW-0479">Metal-binding</keyword>
<dbReference type="GO" id="GO:0004497">
    <property type="term" value="F:monooxygenase activity"/>
    <property type="evidence" value="ECO:0007669"/>
    <property type="project" value="UniProtKB-KW"/>
</dbReference>
<evidence type="ECO:0000313" key="13">
    <source>
        <dbReference type="Proteomes" id="UP000559256"/>
    </source>
</evidence>
<dbReference type="Proteomes" id="UP000559256">
    <property type="component" value="Unassembled WGS sequence"/>
</dbReference>
<comment type="caution">
    <text evidence="12">The sequence shown here is derived from an EMBL/GenBank/DDBJ whole genome shotgun (WGS) entry which is preliminary data.</text>
</comment>
<dbReference type="InterPro" id="IPR001128">
    <property type="entry name" value="Cyt_P450"/>
</dbReference>
<accession>A0A8H5D063</accession>
<dbReference type="InterPro" id="IPR017972">
    <property type="entry name" value="Cyt_P450_CS"/>
</dbReference>
<dbReference type="GO" id="GO:0005506">
    <property type="term" value="F:iron ion binding"/>
    <property type="evidence" value="ECO:0007669"/>
    <property type="project" value="InterPro"/>
</dbReference>
<sequence>MDALISEAAVRLLWTRIPAAGVYYLGPPMATAVIVLAALFLAIALGFIYYVILRAPWRTQRRSLSLPPGPRGNRFSGIPNEVLNIQPWRKYAEWAEEFQSPVIHLRTFNRTIIVLNSSTSIKDLLVKRASIYSDRPFSWMYYDICGRGKTVFNISSMDKRHGVYRKVLDRGINRRGNVPGDVGKGGSEGGSGSYWGLLEEEVEVLVDRIMKDPEGYEKHFRHNSASVIMKLAYGYSIKENDPFLKLAEESARISGWALAPGKWLVDYYPILRFLPTWLPGPLTEFKRLGQHWKQRMDLFSDVPHEWVKGQMASGSYIESFTSRLLRDIQEKSASHPQPGHREEDRITEDIIKWCAVGLHAGAADTTVCALTSFILLMALHPQVKKRVQAEIDEIEFIGEGELPRVRIRDLPKLKYLKAVMKEVLRYAPIGNLVCELNGSLALPHKVIQEDVYMGYRIPKDATVLANVWAIMHDPTLYPDPFTFNPDRFFNLGVDSPKSEDALLSDPYTTTKPVQQVNPDPRNFAFGFGKRVCPGIQFAETSLLLCMASILSRMDISLPVASKDIHQVPKIDFTTGLTSHIKPFPIEIQRRR</sequence>
<dbReference type="InterPro" id="IPR002401">
    <property type="entry name" value="Cyt_P450_E_grp-I"/>
</dbReference>
<keyword evidence="13" id="KW-1185">Reference proteome</keyword>
<protein>
    <recommendedName>
        <fullName evidence="14">Cytochrome P450</fullName>
    </recommendedName>
</protein>
<keyword evidence="8 10" id="KW-0503">Monooxygenase</keyword>
<keyword evidence="11" id="KW-1133">Transmembrane helix</keyword>
<dbReference type="PRINTS" id="PR00463">
    <property type="entry name" value="EP450I"/>
</dbReference>
<evidence type="ECO:0000256" key="10">
    <source>
        <dbReference type="RuleBase" id="RU000461"/>
    </source>
</evidence>
<dbReference type="PRINTS" id="PR00385">
    <property type="entry name" value="P450"/>
</dbReference>
<feature type="transmembrane region" description="Helical" evidence="11">
    <location>
        <begin position="29"/>
        <end position="52"/>
    </location>
</feature>
<keyword evidence="6 10" id="KW-0560">Oxidoreductase</keyword>
<evidence type="ECO:0000256" key="5">
    <source>
        <dbReference type="ARBA" id="ARBA00022723"/>
    </source>
</evidence>
<feature type="binding site" description="axial binding residue" evidence="9">
    <location>
        <position position="532"/>
    </location>
    <ligand>
        <name>heme</name>
        <dbReference type="ChEBI" id="CHEBI:30413"/>
    </ligand>
    <ligandPart>
        <name>Fe</name>
        <dbReference type="ChEBI" id="CHEBI:18248"/>
    </ligandPart>
</feature>
<dbReference type="PANTHER" id="PTHR46300:SF7">
    <property type="entry name" value="P450, PUTATIVE (EUROFUNG)-RELATED"/>
    <property type="match status" value="1"/>
</dbReference>
<dbReference type="Gene3D" id="1.10.630.10">
    <property type="entry name" value="Cytochrome P450"/>
    <property type="match status" value="1"/>
</dbReference>
<keyword evidence="7 9" id="KW-0408">Iron</keyword>
<name>A0A8H5D063_9AGAR</name>
<keyword evidence="11" id="KW-0472">Membrane</keyword>
<dbReference type="AlphaFoldDB" id="A0A8H5D063"/>
<evidence type="ECO:0000256" key="2">
    <source>
        <dbReference type="ARBA" id="ARBA00005179"/>
    </source>
</evidence>
<evidence type="ECO:0000313" key="12">
    <source>
        <dbReference type="EMBL" id="KAF5350311.1"/>
    </source>
</evidence>
<dbReference type="Pfam" id="PF00067">
    <property type="entry name" value="p450"/>
    <property type="match status" value="1"/>
</dbReference>
<evidence type="ECO:0000256" key="11">
    <source>
        <dbReference type="SAM" id="Phobius"/>
    </source>
</evidence>
<keyword evidence="11" id="KW-0812">Transmembrane</keyword>
<dbReference type="SUPFAM" id="SSF48264">
    <property type="entry name" value="Cytochrome P450"/>
    <property type="match status" value="1"/>
</dbReference>
<evidence type="ECO:0000256" key="1">
    <source>
        <dbReference type="ARBA" id="ARBA00001971"/>
    </source>
</evidence>
<keyword evidence="4 9" id="KW-0349">Heme</keyword>
<dbReference type="GO" id="GO:0016705">
    <property type="term" value="F:oxidoreductase activity, acting on paired donors, with incorporation or reduction of molecular oxygen"/>
    <property type="evidence" value="ECO:0007669"/>
    <property type="project" value="InterPro"/>
</dbReference>
<proteinExistence type="inferred from homology"/>
<organism evidence="12 13">
    <name type="scientific">Tetrapyrgos nigripes</name>
    <dbReference type="NCBI Taxonomy" id="182062"/>
    <lineage>
        <taxon>Eukaryota</taxon>
        <taxon>Fungi</taxon>
        <taxon>Dikarya</taxon>
        <taxon>Basidiomycota</taxon>
        <taxon>Agaricomycotina</taxon>
        <taxon>Agaricomycetes</taxon>
        <taxon>Agaricomycetidae</taxon>
        <taxon>Agaricales</taxon>
        <taxon>Marasmiineae</taxon>
        <taxon>Marasmiaceae</taxon>
        <taxon>Tetrapyrgos</taxon>
    </lineage>
</organism>
<dbReference type="OrthoDB" id="2789670at2759"/>
<gene>
    <name evidence="12" type="ORF">D9758_012796</name>
</gene>